<protein>
    <recommendedName>
        <fullName evidence="3">DUF5683 domain-containing protein</fullName>
    </recommendedName>
</protein>
<evidence type="ECO:0000313" key="2">
    <source>
        <dbReference type="EMBL" id="HGZ11087.1"/>
    </source>
</evidence>
<keyword evidence="1" id="KW-0812">Transmembrane</keyword>
<proteinExistence type="predicted"/>
<evidence type="ECO:0000256" key="1">
    <source>
        <dbReference type="SAM" id="Phobius"/>
    </source>
</evidence>
<evidence type="ECO:0008006" key="3">
    <source>
        <dbReference type="Google" id="ProtNLM"/>
    </source>
</evidence>
<comment type="caution">
    <text evidence="2">The sequence shown here is derived from an EMBL/GenBank/DDBJ whole genome shotgun (WGS) entry which is preliminary data.</text>
</comment>
<gene>
    <name evidence="2" type="ORF">ENW48_02570</name>
</gene>
<feature type="transmembrane region" description="Helical" evidence="1">
    <location>
        <begin position="29"/>
        <end position="51"/>
    </location>
</feature>
<accession>A0A7C5AKS1</accession>
<name>A0A7C5AKS1_9BACT</name>
<organism evidence="2">
    <name type="scientific">Desulfobacca acetoxidans</name>
    <dbReference type="NCBI Taxonomy" id="60893"/>
    <lineage>
        <taxon>Bacteria</taxon>
        <taxon>Pseudomonadati</taxon>
        <taxon>Thermodesulfobacteriota</taxon>
        <taxon>Desulfobaccia</taxon>
        <taxon>Desulfobaccales</taxon>
        <taxon>Desulfobaccaceae</taxon>
        <taxon>Desulfobacca</taxon>
    </lineage>
</organism>
<sequence>MRPGIKAFLLSALVFPGLGQLYKQDRAKGVILLLLANLLLAFVLLMGVMYFSQEYLTSVYPAPLTGESLRLLVPKVLARPGFYLPGLVFLMLWGFAAADALLTPSPPQKDEP</sequence>
<dbReference type="AlphaFoldDB" id="A0A7C5AKS1"/>
<feature type="transmembrane region" description="Helical" evidence="1">
    <location>
        <begin position="82"/>
        <end position="102"/>
    </location>
</feature>
<reference evidence="2" key="1">
    <citation type="journal article" date="2020" name="mSystems">
        <title>Genome- and Community-Level Interaction Insights into Carbon Utilization and Element Cycling Functions of Hydrothermarchaeota in Hydrothermal Sediment.</title>
        <authorList>
            <person name="Zhou Z."/>
            <person name="Liu Y."/>
            <person name="Xu W."/>
            <person name="Pan J."/>
            <person name="Luo Z.H."/>
            <person name="Li M."/>
        </authorList>
    </citation>
    <scope>NUCLEOTIDE SEQUENCE [LARGE SCALE GENOMIC DNA]</scope>
    <source>
        <strain evidence="2">SpSt-853</strain>
    </source>
</reference>
<keyword evidence="1" id="KW-0472">Membrane</keyword>
<dbReference type="EMBL" id="DTKJ01000016">
    <property type="protein sequence ID" value="HGZ11087.1"/>
    <property type="molecule type" value="Genomic_DNA"/>
</dbReference>
<keyword evidence="1" id="KW-1133">Transmembrane helix</keyword>